<sequence>MTQNKEKIDVSSMNDFLERNKKLEQEKTEKQKHSHKIRQYAFSNQVTFESLTKQKPRKIHHGRAFKKMSKLISSSLDSDDLSDTIRLILENTKKYMDLKIFDLQDARRYLQGGIWQYSQSDKDNELTELEKNILSEMKKSIFLIILSYRIVILLFICSIIIYLLWR</sequence>
<comment type="caution">
    <text evidence="2">The sequence shown here is derived from an EMBL/GenBank/DDBJ whole genome shotgun (WGS) entry which is preliminary data.</text>
</comment>
<keyword evidence="1" id="KW-0472">Membrane</keyword>
<dbReference type="RefSeq" id="WP_063281280.1">
    <property type="nucleotide sequence ID" value="NZ_LIYF01000007.1"/>
</dbReference>
<dbReference type="PATRIC" id="fig|1359.32.peg.1296"/>
<organism evidence="2 3">
    <name type="scientific">Lactococcus lactis subsp. cremoris</name>
    <name type="common">Streptococcus cremoris</name>
    <dbReference type="NCBI Taxonomy" id="1359"/>
    <lineage>
        <taxon>Bacteria</taxon>
        <taxon>Bacillati</taxon>
        <taxon>Bacillota</taxon>
        <taxon>Bacilli</taxon>
        <taxon>Lactobacillales</taxon>
        <taxon>Streptococcaceae</taxon>
        <taxon>Lactococcus</taxon>
    </lineage>
</organism>
<protein>
    <submittedName>
        <fullName evidence="2">Uncharacterized protein</fullName>
    </submittedName>
</protein>
<proteinExistence type="predicted"/>
<keyword evidence="1" id="KW-0812">Transmembrane</keyword>
<evidence type="ECO:0000313" key="2">
    <source>
        <dbReference type="EMBL" id="KZK07899.1"/>
    </source>
</evidence>
<dbReference type="Proteomes" id="UP000076519">
    <property type="component" value="Unassembled WGS sequence"/>
</dbReference>
<dbReference type="AlphaFoldDB" id="A0A161U1W5"/>
<dbReference type="EMBL" id="LIYF01000007">
    <property type="protein sequence ID" value="KZK07899.1"/>
    <property type="molecule type" value="Genomic_DNA"/>
</dbReference>
<keyword evidence="1" id="KW-1133">Transmembrane helix</keyword>
<reference evidence="2 3" key="1">
    <citation type="submission" date="2015-08" db="EMBL/GenBank/DDBJ databases">
        <title>Draft Genome Sequences of 11 Lactococcus lactis subspecies cremoris strains.</title>
        <authorList>
            <person name="Wels M."/>
            <person name="Backus L."/>
            <person name="Boekhorst J."/>
            <person name="Dijkstra A."/>
            <person name="Beerthuizen M."/>
            <person name="Siezen R."/>
            <person name="Bachmann H."/>
            <person name="Van Hijum S."/>
        </authorList>
    </citation>
    <scope>NUCLEOTIDE SEQUENCE [LARGE SCALE GENOMIC DNA]</scope>
    <source>
        <strain evidence="2 3">KW10</strain>
    </source>
</reference>
<evidence type="ECO:0000313" key="3">
    <source>
        <dbReference type="Proteomes" id="UP000076519"/>
    </source>
</evidence>
<accession>A0A161U1W5</accession>
<name>A0A161U1W5_LACLC</name>
<feature type="transmembrane region" description="Helical" evidence="1">
    <location>
        <begin position="141"/>
        <end position="165"/>
    </location>
</feature>
<gene>
    <name evidence="2" type="ORF">AB996_0554</name>
</gene>
<evidence type="ECO:0000256" key="1">
    <source>
        <dbReference type="SAM" id="Phobius"/>
    </source>
</evidence>